<dbReference type="KEGG" id="hts:HMJ29_13810"/>
<proteinExistence type="predicted"/>
<dbReference type="InterPro" id="IPR041694">
    <property type="entry name" value="ADH_N_2"/>
</dbReference>
<dbReference type="PANTHER" id="PTHR43205:SF7">
    <property type="entry name" value="PROSTAGLANDIN REDUCTASE 1"/>
    <property type="match status" value="1"/>
</dbReference>
<keyword evidence="4" id="KW-1185">Reference proteome</keyword>
<dbReference type="SUPFAM" id="SSF50129">
    <property type="entry name" value="GroES-like"/>
    <property type="match status" value="2"/>
</dbReference>
<feature type="domain" description="Enoyl reductase (ER)" evidence="2">
    <location>
        <begin position="40"/>
        <end position="350"/>
    </location>
</feature>
<dbReference type="InterPro" id="IPR013149">
    <property type="entry name" value="ADH-like_C"/>
</dbReference>
<evidence type="ECO:0000313" key="4">
    <source>
        <dbReference type="Proteomes" id="UP000501623"/>
    </source>
</evidence>
<dbReference type="SUPFAM" id="SSF51735">
    <property type="entry name" value="NAD(P)-binding Rossmann-fold domains"/>
    <property type="match status" value="1"/>
</dbReference>
<dbReference type="Gene3D" id="3.40.50.720">
    <property type="entry name" value="NAD(P)-binding Rossmann-like Domain"/>
    <property type="match status" value="1"/>
</dbReference>
<accession>A0A6M6BLJ5</accession>
<dbReference type="Gene3D" id="3.90.180.10">
    <property type="entry name" value="Medium-chain alcohol dehydrogenases, catalytic domain"/>
    <property type="match status" value="1"/>
</dbReference>
<sequence length="353" mass="37727">MLPWFPCCARNAGFTPVHFFPRYAKPNHPARQPPQGEPTAAQFSFETSEVPSPAQGQVLLKARYVSVDPYMRGRMNAGKSYVPPFEVGQPISGGVVAEVVESRLDTLPVGSVVVGNLPWRQYSVSDGRGLQQIPTDQAPISYFLGLLGMPGLTAYFGLLDICQPKAGETVVVSGAAGAVGIVVGQLAKIKGCRVIGTAGSEAKVAYLKQLGFDEAINYKTANILEALAAAAPNGVDCYFDNVGGAITDAVYNLLNKHARIALCGQIASYNATEAPVGPRPEGKLLTTSSKLQGFIVSDYLPQWPKGIKQLTEWYSQGKLQFEETITEGFDQIPNAFLGLFKGENTGKAIVKVA</sequence>
<dbReference type="EMBL" id="CP053538">
    <property type="protein sequence ID" value="QJX47955.1"/>
    <property type="molecule type" value="Genomic_DNA"/>
</dbReference>
<gene>
    <name evidence="3" type="ORF">HMJ29_13810</name>
</gene>
<dbReference type="SMART" id="SM00829">
    <property type="entry name" value="PKS_ER"/>
    <property type="match status" value="1"/>
</dbReference>
<dbReference type="InterPro" id="IPR011032">
    <property type="entry name" value="GroES-like_sf"/>
</dbReference>
<dbReference type="AlphaFoldDB" id="A0A6M6BLJ5"/>
<dbReference type="PANTHER" id="PTHR43205">
    <property type="entry name" value="PROSTAGLANDIN REDUCTASE"/>
    <property type="match status" value="1"/>
</dbReference>
<protein>
    <submittedName>
        <fullName evidence="3">NADP-dependent oxidoreductase</fullName>
    </submittedName>
</protein>
<dbReference type="RefSeq" id="WP_171592045.1">
    <property type="nucleotide sequence ID" value="NZ_CP053538.1"/>
</dbReference>
<dbReference type="Proteomes" id="UP000501623">
    <property type="component" value="Chromosome"/>
</dbReference>
<evidence type="ECO:0000313" key="3">
    <source>
        <dbReference type="EMBL" id="QJX47955.1"/>
    </source>
</evidence>
<reference evidence="3 4" key="1">
    <citation type="submission" date="2020-05" db="EMBL/GenBank/DDBJ databases">
        <title>Complete genome sequence of Hymenobacter sp. TS19 in Coasted Sand Dune.</title>
        <authorList>
            <person name="Lee J.-H."/>
            <person name="Jung J.-H."/>
            <person name="Jeong S."/>
            <person name="Zhao L."/>
            <person name="Kim M.-K."/>
            <person name="Seo H.-S."/>
            <person name="Lim S."/>
        </authorList>
    </citation>
    <scope>NUCLEOTIDE SEQUENCE [LARGE SCALE GENOMIC DNA]</scope>
    <source>
        <strain evidence="3 4">TS19</strain>
    </source>
</reference>
<dbReference type="InterPro" id="IPR020843">
    <property type="entry name" value="ER"/>
</dbReference>
<dbReference type="GO" id="GO:0016628">
    <property type="term" value="F:oxidoreductase activity, acting on the CH-CH group of donors, NAD or NADP as acceptor"/>
    <property type="evidence" value="ECO:0007669"/>
    <property type="project" value="InterPro"/>
</dbReference>
<dbReference type="Pfam" id="PF16884">
    <property type="entry name" value="ADH_N_2"/>
    <property type="match status" value="1"/>
</dbReference>
<evidence type="ECO:0000256" key="1">
    <source>
        <dbReference type="ARBA" id="ARBA00023002"/>
    </source>
</evidence>
<organism evidence="3 4">
    <name type="scientific">Hymenobacter taeanensis</name>
    <dbReference type="NCBI Taxonomy" id="2735321"/>
    <lineage>
        <taxon>Bacteria</taxon>
        <taxon>Pseudomonadati</taxon>
        <taxon>Bacteroidota</taxon>
        <taxon>Cytophagia</taxon>
        <taxon>Cytophagales</taxon>
        <taxon>Hymenobacteraceae</taxon>
        <taxon>Hymenobacter</taxon>
    </lineage>
</organism>
<dbReference type="Pfam" id="PF00107">
    <property type="entry name" value="ADH_zinc_N"/>
    <property type="match status" value="1"/>
</dbReference>
<dbReference type="InterPro" id="IPR045010">
    <property type="entry name" value="MDR_fam"/>
</dbReference>
<dbReference type="InterPro" id="IPR036291">
    <property type="entry name" value="NAD(P)-bd_dom_sf"/>
</dbReference>
<name>A0A6M6BLJ5_9BACT</name>
<dbReference type="FunFam" id="3.40.50.720:FF:000121">
    <property type="entry name" value="Prostaglandin reductase 2"/>
    <property type="match status" value="1"/>
</dbReference>
<evidence type="ECO:0000259" key="2">
    <source>
        <dbReference type="SMART" id="SM00829"/>
    </source>
</evidence>
<keyword evidence="1" id="KW-0560">Oxidoreductase</keyword>
<dbReference type="CDD" id="cd05288">
    <property type="entry name" value="PGDH"/>
    <property type="match status" value="1"/>
</dbReference>